<evidence type="ECO:0000256" key="2">
    <source>
        <dbReference type="ARBA" id="ARBA00022737"/>
    </source>
</evidence>
<protein>
    <recommendedName>
        <fullName evidence="6">WD40 repeat domain-containing protein</fullName>
    </recommendedName>
</protein>
<dbReference type="EMBL" id="JAMXLX010000003">
    <property type="protein sequence ID" value="MCO5957707.1"/>
    <property type="molecule type" value="Genomic_DNA"/>
</dbReference>
<dbReference type="Pfam" id="PF00400">
    <property type="entry name" value="WD40"/>
    <property type="match status" value="4"/>
</dbReference>
<feature type="repeat" description="WD" evidence="3">
    <location>
        <begin position="57"/>
        <end position="92"/>
    </location>
</feature>
<name>A0AAJ1BXF8_9HYPH</name>
<dbReference type="Gene3D" id="2.130.10.10">
    <property type="entry name" value="YVTN repeat-like/Quinoprotein amine dehydrogenase"/>
    <property type="match status" value="2"/>
</dbReference>
<proteinExistence type="predicted"/>
<dbReference type="InterPro" id="IPR036322">
    <property type="entry name" value="WD40_repeat_dom_sf"/>
</dbReference>
<feature type="repeat" description="WD" evidence="3">
    <location>
        <begin position="104"/>
        <end position="145"/>
    </location>
</feature>
<dbReference type="InterPro" id="IPR001680">
    <property type="entry name" value="WD40_rpt"/>
</dbReference>
<evidence type="ECO:0000256" key="3">
    <source>
        <dbReference type="PROSITE-ProRule" id="PRU00221"/>
    </source>
</evidence>
<keyword evidence="2" id="KW-0677">Repeat</keyword>
<evidence type="ECO:0008006" key="6">
    <source>
        <dbReference type="Google" id="ProtNLM"/>
    </source>
</evidence>
<accession>A0AAJ1BXF8</accession>
<gene>
    <name evidence="4" type="ORF">NBH21_13065</name>
</gene>
<dbReference type="Proteomes" id="UP001155380">
    <property type="component" value="Unassembled WGS sequence"/>
</dbReference>
<comment type="caution">
    <text evidence="4">The sequence shown here is derived from an EMBL/GenBank/DDBJ whole genome shotgun (WGS) entry which is preliminary data.</text>
</comment>
<evidence type="ECO:0000256" key="1">
    <source>
        <dbReference type="ARBA" id="ARBA00022574"/>
    </source>
</evidence>
<dbReference type="SMART" id="SM00320">
    <property type="entry name" value="WD40"/>
    <property type="match status" value="4"/>
</dbReference>
<organism evidence="4 5">
    <name type="scientific">Ciceribacter sichuanensis</name>
    <dbReference type="NCBI Taxonomy" id="2949647"/>
    <lineage>
        <taxon>Bacteria</taxon>
        <taxon>Pseudomonadati</taxon>
        <taxon>Pseudomonadota</taxon>
        <taxon>Alphaproteobacteria</taxon>
        <taxon>Hyphomicrobiales</taxon>
        <taxon>Rhizobiaceae</taxon>
        <taxon>Ciceribacter</taxon>
    </lineage>
</organism>
<evidence type="ECO:0000313" key="4">
    <source>
        <dbReference type="EMBL" id="MCO5957707.1"/>
    </source>
</evidence>
<dbReference type="SUPFAM" id="SSF50978">
    <property type="entry name" value="WD40 repeat-like"/>
    <property type="match status" value="1"/>
</dbReference>
<dbReference type="InterPro" id="IPR015943">
    <property type="entry name" value="WD40/YVTN_repeat-like_dom_sf"/>
</dbReference>
<dbReference type="PROSITE" id="PS00678">
    <property type="entry name" value="WD_REPEATS_1"/>
    <property type="match status" value="2"/>
</dbReference>
<keyword evidence="1 3" id="KW-0853">WD repeat</keyword>
<dbReference type="PROSITE" id="PS50294">
    <property type="entry name" value="WD_REPEATS_REGION"/>
    <property type="match status" value="3"/>
</dbReference>
<dbReference type="InterPro" id="IPR019775">
    <property type="entry name" value="WD40_repeat_CS"/>
</dbReference>
<reference evidence="4" key="1">
    <citation type="submission" date="2022-06" db="EMBL/GenBank/DDBJ databases">
        <authorList>
            <person name="Sun Q."/>
        </authorList>
    </citation>
    <scope>NUCLEOTIDE SEQUENCE</scope>
    <source>
        <strain evidence="4">S101</strain>
    </source>
</reference>
<evidence type="ECO:0000313" key="5">
    <source>
        <dbReference type="Proteomes" id="UP001155380"/>
    </source>
</evidence>
<dbReference type="PANTHER" id="PTHR19879">
    <property type="entry name" value="TRANSCRIPTION INITIATION FACTOR TFIID"/>
    <property type="match status" value="1"/>
</dbReference>
<sequence>MSDVDEFEDDRAVNSAYYSPDGKFIISSCSECSTASAYDIGFVHLWDASTGAYIDKLTAHRGGACCANFSRTGSLIVTSGCDASARVWDATTLKLEGIFKGKSDQRHKGYVWDVDTSPDETLLLTASDDGFVNIWDIKTREILAHLPHKGPVNMARFSPIENKIIAGCDDGYAYLWPFSRS</sequence>
<dbReference type="RefSeq" id="WP_252759573.1">
    <property type="nucleotide sequence ID" value="NZ_JAMXLX010000003.1"/>
</dbReference>
<dbReference type="PANTHER" id="PTHR19879:SF9">
    <property type="entry name" value="TRANSCRIPTION INITIATION FACTOR TFIID SUBUNIT 5"/>
    <property type="match status" value="1"/>
</dbReference>
<dbReference type="AlphaFoldDB" id="A0AAJ1BXF8"/>
<dbReference type="PROSITE" id="PS50082">
    <property type="entry name" value="WD_REPEATS_2"/>
    <property type="match status" value="3"/>
</dbReference>
<feature type="repeat" description="WD" evidence="3">
    <location>
        <begin position="145"/>
        <end position="181"/>
    </location>
</feature>